<feature type="compositionally biased region" description="Pro residues" evidence="1">
    <location>
        <begin position="75"/>
        <end position="84"/>
    </location>
</feature>
<gene>
    <name evidence="3" type="ORF">CYR75_01060</name>
</gene>
<keyword evidence="4" id="KW-1185">Reference proteome</keyword>
<proteinExistence type="predicted"/>
<evidence type="ECO:0000256" key="1">
    <source>
        <dbReference type="SAM" id="MobiDB-lite"/>
    </source>
</evidence>
<accession>A0A2K9MBQ1</accession>
<sequence>MSSPPDQPVDKQSRRHVPALIAIAVALVAAVVAWLFFGVAETEDVTNETTATQVVPEAETPAAIPDTSVENPTVSPEPAPPAPQ</sequence>
<organism evidence="3 4">
    <name type="scientific">Paracoccus jeotgali</name>
    <dbReference type="NCBI Taxonomy" id="2065379"/>
    <lineage>
        <taxon>Bacteria</taxon>
        <taxon>Pseudomonadati</taxon>
        <taxon>Pseudomonadota</taxon>
        <taxon>Alphaproteobacteria</taxon>
        <taxon>Rhodobacterales</taxon>
        <taxon>Paracoccaceae</taxon>
        <taxon>Paracoccus</taxon>
    </lineage>
</organism>
<dbReference type="OrthoDB" id="9982275at2"/>
<dbReference type="Proteomes" id="UP000234882">
    <property type="component" value="Chromosome"/>
</dbReference>
<evidence type="ECO:0000313" key="4">
    <source>
        <dbReference type="Proteomes" id="UP000234882"/>
    </source>
</evidence>
<protein>
    <submittedName>
        <fullName evidence="3">Uncharacterized protein</fullName>
    </submittedName>
</protein>
<dbReference type="EMBL" id="CP025583">
    <property type="protein sequence ID" value="AUM73071.1"/>
    <property type="molecule type" value="Genomic_DNA"/>
</dbReference>
<dbReference type="KEGG" id="paru:CYR75_01060"/>
<evidence type="ECO:0000256" key="2">
    <source>
        <dbReference type="SAM" id="Phobius"/>
    </source>
</evidence>
<dbReference type="AlphaFoldDB" id="A0A2K9MBQ1"/>
<evidence type="ECO:0000313" key="3">
    <source>
        <dbReference type="EMBL" id="AUM73071.1"/>
    </source>
</evidence>
<keyword evidence="2" id="KW-0472">Membrane</keyword>
<keyword evidence="2" id="KW-1133">Transmembrane helix</keyword>
<name>A0A2K9MBQ1_9RHOB</name>
<reference evidence="4" key="1">
    <citation type="submission" date="2017-12" db="EMBL/GenBank/DDBJ databases">
        <title>Genomic analysis of Paracoccus sp. CBA4604.</title>
        <authorList>
            <person name="Roh S.W."/>
            <person name="Kim J.Y."/>
            <person name="Kim J.S."/>
        </authorList>
    </citation>
    <scope>NUCLEOTIDE SEQUENCE [LARGE SCALE GENOMIC DNA]</scope>
    <source>
        <strain evidence="4">CBA4604</strain>
    </source>
</reference>
<feature type="transmembrane region" description="Helical" evidence="2">
    <location>
        <begin position="20"/>
        <end position="40"/>
    </location>
</feature>
<feature type="region of interest" description="Disordered" evidence="1">
    <location>
        <begin position="46"/>
        <end position="84"/>
    </location>
</feature>
<keyword evidence="2" id="KW-0812">Transmembrane</keyword>
<dbReference type="RefSeq" id="WP_101498455.1">
    <property type="nucleotide sequence ID" value="NZ_CP025583.1"/>
</dbReference>